<sequence length="688" mass="77181">MSETSGDSPPPSYTVGDLIAAAAKGAPYYATQPKKGTFTKKLTGNVHERFPEELRERFRDQYRLEFRESFRRQAALEFEKAFPIEKEKTPTPEIYSNLTSTSSSQTIPSPFLFNDSTASLAMAPMSDENPTPVEAPGSANEARPGSPLDPGSIPNPFEIPADFLFGDAFEVPNPFQGPSPPQVPSPFRLPNPFQTSNPPQNVNAPILRTGRDPWIGGEVPILERGFEGIRRDGEFPEALWRRFDEVHAGGFFDPAPIDPFEHYVNQVGEFAGEIITGLPGEQPMSLGGSPNGPSNTDQAPQPTASDDSEDTDYDEEADQAVERAIEMFLEQGLNPTLQGMPDQNQTQEEDSDSDVEMVSPGRSESESSFEFPAQRAASRLYEQITQSVAERAARQESAFLAQVSRYLENAAQAAADNASPPVHGMATLELGHMQVEPAPKRLKINFQRSLKFRQELRHMQRDGRYKDNEQMRLVNMEIRFPELQEIADSIYKRMGSALVLHEDLLSRAVGFSRWTIEGCCPDPEVFDMLMSFQRIMRAVQNPEAGVTLLDIVPEYHTPERRIVCQDFTNQIFKVPVKYLNEDQLRVADSDDSSDSEDYNPPRRFGRQPVAALCAMGKIAIRFNRSNGEFCFSGLYHLVRFNGRNHEAIDLHKHERDGDPYAPGSYEALRASFREYRYGRSSAWPGVYR</sequence>
<evidence type="ECO:0000313" key="3">
    <source>
        <dbReference type="Proteomes" id="UP001313282"/>
    </source>
</evidence>
<name>A0AAN8NRP4_9PEZI</name>
<gene>
    <name evidence="2" type="ORF">TWF718_008693</name>
</gene>
<feature type="region of interest" description="Disordered" evidence="1">
    <location>
        <begin position="122"/>
        <end position="156"/>
    </location>
</feature>
<proteinExistence type="predicted"/>
<comment type="caution">
    <text evidence="2">The sequence shown here is derived from an EMBL/GenBank/DDBJ whole genome shotgun (WGS) entry which is preliminary data.</text>
</comment>
<evidence type="ECO:0000256" key="1">
    <source>
        <dbReference type="SAM" id="MobiDB-lite"/>
    </source>
</evidence>
<feature type="region of interest" description="Disordered" evidence="1">
    <location>
        <begin position="334"/>
        <end position="374"/>
    </location>
</feature>
<accession>A0AAN8NRP4</accession>
<organism evidence="2 3">
    <name type="scientific">Orbilia javanica</name>
    <dbReference type="NCBI Taxonomy" id="47235"/>
    <lineage>
        <taxon>Eukaryota</taxon>
        <taxon>Fungi</taxon>
        <taxon>Dikarya</taxon>
        <taxon>Ascomycota</taxon>
        <taxon>Pezizomycotina</taxon>
        <taxon>Orbiliomycetes</taxon>
        <taxon>Orbiliales</taxon>
        <taxon>Orbiliaceae</taxon>
        <taxon>Orbilia</taxon>
    </lineage>
</organism>
<feature type="compositionally biased region" description="Polar residues" evidence="1">
    <location>
        <begin position="291"/>
        <end position="302"/>
    </location>
</feature>
<dbReference type="EMBL" id="JAVHNR010000006">
    <property type="protein sequence ID" value="KAK6339272.1"/>
    <property type="molecule type" value="Genomic_DNA"/>
</dbReference>
<feature type="compositionally biased region" description="Acidic residues" evidence="1">
    <location>
        <begin position="306"/>
        <end position="316"/>
    </location>
</feature>
<dbReference type="Proteomes" id="UP001313282">
    <property type="component" value="Unassembled WGS sequence"/>
</dbReference>
<reference evidence="2 3" key="1">
    <citation type="submission" date="2019-10" db="EMBL/GenBank/DDBJ databases">
        <authorList>
            <person name="Palmer J.M."/>
        </authorList>
    </citation>
    <scope>NUCLEOTIDE SEQUENCE [LARGE SCALE GENOMIC DNA]</scope>
    <source>
        <strain evidence="2 3">TWF718</strain>
    </source>
</reference>
<feature type="region of interest" description="Disordered" evidence="1">
    <location>
        <begin position="277"/>
        <end position="316"/>
    </location>
</feature>
<protein>
    <submittedName>
        <fullName evidence="2">Uncharacterized protein</fullName>
    </submittedName>
</protein>
<evidence type="ECO:0000313" key="2">
    <source>
        <dbReference type="EMBL" id="KAK6339272.1"/>
    </source>
</evidence>
<keyword evidence="3" id="KW-1185">Reference proteome</keyword>
<feature type="compositionally biased region" description="Polar residues" evidence="1">
    <location>
        <begin position="334"/>
        <end position="346"/>
    </location>
</feature>
<dbReference type="AlphaFoldDB" id="A0AAN8NRP4"/>